<dbReference type="Gene3D" id="1.25.70.10">
    <property type="entry name" value="Transcription termination factor 3, mitochondrial"/>
    <property type="match status" value="2"/>
</dbReference>
<dbReference type="Proteomes" id="UP000650467">
    <property type="component" value="Unassembled WGS sequence"/>
</dbReference>
<proteinExistence type="predicted"/>
<feature type="compositionally biased region" description="Gly residues" evidence="1">
    <location>
        <begin position="261"/>
        <end position="271"/>
    </location>
</feature>
<feature type="region of interest" description="Disordered" evidence="1">
    <location>
        <begin position="503"/>
        <end position="561"/>
    </location>
</feature>
<sequence length="766" mass="77803">MPDLAKRCDILKQELGLSAEQVARMVSIKPELLGCPIATLRARAVQLAAGLSVLPNGGEPRAAAAAAGTATTGGHRRKAQTQPQTQQQQHQQLQPPAPVATSSSQSAAAQRASSAGAGAVDNGGSGLLRPVRPALVPRVQDQEPRITSDSGAGDEPDALATASATVTEADAMSLLAAQPALLAVPLPLLVARCRELGALLAAPPAEACRCLCRLPPPELERMLAAAPPALRRAWICLAAAVASLEMEEPTASWVLATAMGGSSGRGHGSGPGAEDAQGEGQQPTPGQGGTPAGLPDGSGRLARGGRPSYIRVEDLPEPSVAAARRMALLCPQLLMASAPALRASAQHLGSLLELPPARLRALLARRPRLLLIPAAARVAALQALTSSLRLRGGLPHAARLAVQQPLLLGWEPAALEAKLAELGAELTLGRADVVRLCRNQPVLLAMAPASLAERLQRLQVLLQLPDLDAARQLALEQPGLLSLPPDTAAKKLAAFAEALQRVPLPAAAPPPPGKRSGASGSSSSAEGVKAAGKGSLRIRRKRTPGAGADGASTSGRAEGQPGELHIGLGGITWSDGAAAASEGAGQPALAEARRMVLAAPTLLTMSPDALPRRATDLADALGGGGAEVGPLAEALRALRACPQLLVLPRSELRYRVQQLGWALEIAPEAVRGLVLSRPEVLLMGVQEAREVVVQARAGEGPGSSQLGELRGVGAAEVLAAGGLGAEAAEGASAGGNGPGQRETLVRGARTSGARRRAASSEAGIGS</sequence>
<evidence type="ECO:0000313" key="3">
    <source>
        <dbReference type="Proteomes" id="UP000650467"/>
    </source>
</evidence>
<accession>A0A835TKP4</accession>
<evidence type="ECO:0000256" key="1">
    <source>
        <dbReference type="SAM" id="MobiDB-lite"/>
    </source>
</evidence>
<feature type="region of interest" description="Disordered" evidence="1">
    <location>
        <begin position="53"/>
        <end position="158"/>
    </location>
</feature>
<comment type="caution">
    <text evidence="2">The sequence shown here is derived from an EMBL/GenBank/DDBJ whole genome shotgun (WGS) entry which is preliminary data.</text>
</comment>
<keyword evidence="3" id="KW-1185">Reference proteome</keyword>
<feature type="region of interest" description="Disordered" evidence="1">
    <location>
        <begin position="258"/>
        <end position="305"/>
    </location>
</feature>
<reference evidence="2" key="1">
    <citation type="journal article" date="2020" name="bioRxiv">
        <title>Comparative genomics of Chlamydomonas.</title>
        <authorList>
            <person name="Craig R.J."/>
            <person name="Hasan A.R."/>
            <person name="Ness R.W."/>
            <person name="Keightley P.D."/>
        </authorList>
    </citation>
    <scope>NUCLEOTIDE SEQUENCE</scope>
    <source>
        <strain evidence="2">SAG 7.73</strain>
    </source>
</reference>
<protein>
    <submittedName>
        <fullName evidence="2">Uncharacterized protein</fullName>
    </submittedName>
</protein>
<dbReference type="AlphaFoldDB" id="A0A835TKP4"/>
<feature type="compositionally biased region" description="Low complexity" evidence="1">
    <location>
        <begin position="80"/>
        <end position="120"/>
    </location>
</feature>
<dbReference type="InterPro" id="IPR038538">
    <property type="entry name" value="MTERF_sf"/>
</dbReference>
<organism evidence="2 3">
    <name type="scientific">Chlamydomonas incerta</name>
    <dbReference type="NCBI Taxonomy" id="51695"/>
    <lineage>
        <taxon>Eukaryota</taxon>
        <taxon>Viridiplantae</taxon>
        <taxon>Chlorophyta</taxon>
        <taxon>core chlorophytes</taxon>
        <taxon>Chlorophyceae</taxon>
        <taxon>CS clade</taxon>
        <taxon>Chlamydomonadales</taxon>
        <taxon>Chlamydomonadaceae</taxon>
        <taxon>Chlamydomonas</taxon>
    </lineage>
</organism>
<evidence type="ECO:0000313" key="2">
    <source>
        <dbReference type="EMBL" id="KAG2440346.1"/>
    </source>
</evidence>
<feature type="compositionally biased region" description="Low complexity" evidence="1">
    <location>
        <begin position="514"/>
        <end position="535"/>
    </location>
</feature>
<gene>
    <name evidence="2" type="ORF">HXX76_004451</name>
</gene>
<name>A0A835TKP4_CHLIN</name>
<dbReference type="EMBL" id="JAEHOC010000007">
    <property type="protein sequence ID" value="KAG2440346.1"/>
    <property type="molecule type" value="Genomic_DNA"/>
</dbReference>
<feature type="region of interest" description="Disordered" evidence="1">
    <location>
        <begin position="728"/>
        <end position="766"/>
    </location>
</feature>
<dbReference type="OrthoDB" id="549005at2759"/>
<feature type="compositionally biased region" description="Low complexity" evidence="1">
    <location>
        <begin position="62"/>
        <end position="73"/>
    </location>
</feature>